<evidence type="ECO:0000313" key="4">
    <source>
        <dbReference type="EMBL" id="KAK9765637.1"/>
    </source>
</evidence>
<keyword evidence="5" id="KW-1185">Reference proteome</keyword>
<name>A0ABR2WVW5_9FUNG</name>
<protein>
    <submittedName>
        <fullName evidence="4">Hsp70 protein that interacts with Zuo1p</fullName>
    </submittedName>
</protein>
<comment type="caution">
    <text evidence="4">The sequence shown here is derived from an EMBL/GenBank/DDBJ whole genome shotgun (WGS) entry which is preliminary data.</text>
</comment>
<evidence type="ECO:0000256" key="3">
    <source>
        <dbReference type="RuleBase" id="RU003322"/>
    </source>
</evidence>
<reference evidence="4 5" key="1">
    <citation type="submission" date="2023-04" db="EMBL/GenBank/DDBJ databases">
        <title>Genome of Basidiobolus ranarum AG-B5.</title>
        <authorList>
            <person name="Stajich J.E."/>
            <person name="Carter-House D."/>
            <person name="Gryganskyi A."/>
        </authorList>
    </citation>
    <scope>NUCLEOTIDE SEQUENCE [LARGE SCALE GENOMIC DNA]</scope>
    <source>
        <strain evidence="4 5">AG-B5</strain>
    </source>
</reference>
<dbReference type="SUPFAM" id="SSF100920">
    <property type="entry name" value="Heat shock protein 70kD (HSP70), peptide-binding domain"/>
    <property type="match status" value="1"/>
</dbReference>
<comment type="similarity">
    <text evidence="3">Belongs to the heat shock protein 70 family.</text>
</comment>
<dbReference type="Gene3D" id="3.90.640.10">
    <property type="entry name" value="Actin, Chain A, domain 4"/>
    <property type="match status" value="1"/>
</dbReference>
<keyword evidence="2 3" id="KW-0067">ATP-binding</keyword>
<organism evidence="4 5">
    <name type="scientific">Basidiobolus ranarum</name>
    <dbReference type="NCBI Taxonomy" id="34480"/>
    <lineage>
        <taxon>Eukaryota</taxon>
        <taxon>Fungi</taxon>
        <taxon>Fungi incertae sedis</taxon>
        <taxon>Zoopagomycota</taxon>
        <taxon>Entomophthoromycotina</taxon>
        <taxon>Basidiobolomycetes</taxon>
        <taxon>Basidiobolales</taxon>
        <taxon>Basidiobolaceae</taxon>
        <taxon>Basidiobolus</taxon>
    </lineage>
</organism>
<dbReference type="Gene3D" id="2.60.34.10">
    <property type="entry name" value="Substrate Binding Domain Of DNAk, Chain A, domain 1"/>
    <property type="match status" value="1"/>
</dbReference>
<keyword evidence="1 3" id="KW-0547">Nucleotide-binding</keyword>
<dbReference type="EMBL" id="JASJQH010000242">
    <property type="protein sequence ID" value="KAK9765637.1"/>
    <property type="molecule type" value="Genomic_DNA"/>
</dbReference>
<dbReference type="SUPFAM" id="SSF53067">
    <property type="entry name" value="Actin-like ATPase domain"/>
    <property type="match status" value="2"/>
</dbReference>
<dbReference type="Pfam" id="PF00012">
    <property type="entry name" value="HSP70"/>
    <property type="match status" value="1"/>
</dbReference>
<dbReference type="PRINTS" id="PR00301">
    <property type="entry name" value="HEATSHOCK70"/>
</dbReference>
<evidence type="ECO:0000313" key="5">
    <source>
        <dbReference type="Proteomes" id="UP001479436"/>
    </source>
</evidence>
<dbReference type="InterPro" id="IPR029047">
    <property type="entry name" value="HSP70_peptide-bd_sf"/>
</dbReference>
<proteinExistence type="inferred from homology"/>
<dbReference type="InterPro" id="IPR043129">
    <property type="entry name" value="ATPase_NBD"/>
</dbReference>
<dbReference type="PANTHER" id="PTHR19375">
    <property type="entry name" value="HEAT SHOCK PROTEIN 70KDA"/>
    <property type="match status" value="1"/>
</dbReference>
<dbReference type="CDD" id="cd10232">
    <property type="entry name" value="ASKHA_NBD_HSP70_ScSsz1p-like"/>
    <property type="match status" value="1"/>
</dbReference>
<dbReference type="Proteomes" id="UP001479436">
    <property type="component" value="Unassembled WGS sequence"/>
</dbReference>
<gene>
    <name evidence="4" type="primary">SSZ1</name>
    <name evidence="4" type="ORF">K7432_005858</name>
</gene>
<dbReference type="InterPro" id="IPR013126">
    <property type="entry name" value="Hsp_70_fam"/>
</dbReference>
<sequence length="519" mass="57041">MSDVENTPTVIGINFGTYYSCISILNKEGRAEVIANEDGDRMIPSIVAFSGDEEFCGTPAKHQELRNSQNTISEFRNALGQELEQVQKLYAQTTTNVTEKEGHPAFEVNFKDAETKFTVKEITSKFFITLKQTAENYIGKTVDGVVMAVPSYYSEKQRDELKEATEAAGLHMLQLIHEPSAAALAFNLGQKASRKDADDKTVLVADLGGHNLDLTILAARGGVYTILGSAQNHELGGKNFDETLVNHFAGEFKRKNNIDISNNKRALNKLRAACEITKRTLSSSPSAPCSVESLAEGLDFHSNLNRMRFEMLSGKIFSQFLNDVEKILEDNGLQASQIDEVLLVGGSTRVPKLQLKLRDVFPESTVIRTDVECDEAIAVGCALQAQLISSLGDDESHYQTYLTPEVTNVLHISKAIGLVHEKEFFPIVSAATPLPLHRSVELPTSVDDQTEVYVAIYEKEQSQDAEPTLLAELVLSELPATKAGETKVELMIQVDEAGKTQATLREKKSGKIAQVEITN</sequence>
<evidence type="ECO:0000256" key="2">
    <source>
        <dbReference type="ARBA" id="ARBA00022840"/>
    </source>
</evidence>
<dbReference type="Gene3D" id="3.30.420.40">
    <property type="match status" value="2"/>
</dbReference>
<evidence type="ECO:0000256" key="1">
    <source>
        <dbReference type="ARBA" id="ARBA00022741"/>
    </source>
</evidence>
<dbReference type="Gene3D" id="3.30.30.30">
    <property type="match status" value="1"/>
</dbReference>
<accession>A0ABR2WVW5</accession>